<dbReference type="Proteomes" id="UP000477980">
    <property type="component" value="Unassembled WGS sequence"/>
</dbReference>
<evidence type="ECO:0000259" key="1">
    <source>
        <dbReference type="Pfam" id="PF13358"/>
    </source>
</evidence>
<proteinExistence type="predicted"/>
<sequence length="205" mass="24250">MGARYKRIRKRPRGKPSPQLYAYKKEKLQELEELDSKGELVLYYADESHVCTNGYVPYGWQFKNEDVYIPSEKAARLNIFGMITKRNQYKGFTTKESINADKIVDYLDRFSFNVTKKTVIVLDNASVHRNRKVKELREIWEKRGLYLFYLPPYSPELNPAEILWRILKGKWIRPIDYETTDSLFYCTNRALASVGTNLFVNYSYL</sequence>
<name>A0A5P0WY49_9BACT</name>
<dbReference type="Proteomes" id="UP000405805">
    <property type="component" value="Unassembled WGS sequence"/>
</dbReference>
<dbReference type="RefSeq" id="WP_367383594.1">
    <property type="nucleotide sequence ID" value="NZ_VZAH01000006.1"/>
</dbReference>
<dbReference type="GO" id="GO:0003676">
    <property type="term" value="F:nucleic acid binding"/>
    <property type="evidence" value="ECO:0007669"/>
    <property type="project" value="InterPro"/>
</dbReference>
<dbReference type="InterPro" id="IPR036397">
    <property type="entry name" value="RNaseH_sf"/>
</dbReference>
<comment type="caution">
    <text evidence="3">The sequence shown here is derived from an EMBL/GenBank/DDBJ whole genome shotgun (WGS) entry which is preliminary data.</text>
</comment>
<organism evidence="3 5">
    <name type="scientific">Segatella copri</name>
    <dbReference type="NCBI Taxonomy" id="165179"/>
    <lineage>
        <taxon>Bacteria</taxon>
        <taxon>Pseudomonadati</taxon>
        <taxon>Bacteroidota</taxon>
        <taxon>Bacteroidia</taxon>
        <taxon>Bacteroidales</taxon>
        <taxon>Prevotellaceae</taxon>
        <taxon>Segatella</taxon>
    </lineage>
</organism>
<dbReference type="EMBL" id="VZAH01000006">
    <property type="protein sequence ID" value="MQP12935.1"/>
    <property type="molecule type" value="Genomic_DNA"/>
</dbReference>
<dbReference type="PANTHER" id="PTHR46564:SF1">
    <property type="entry name" value="TRANSPOSASE"/>
    <property type="match status" value="1"/>
</dbReference>
<dbReference type="Pfam" id="PF13358">
    <property type="entry name" value="DDE_3"/>
    <property type="match status" value="1"/>
</dbReference>
<evidence type="ECO:0000313" key="5">
    <source>
        <dbReference type="Proteomes" id="UP000477980"/>
    </source>
</evidence>
<evidence type="ECO:0000313" key="2">
    <source>
        <dbReference type="EMBL" id="MQO10247.1"/>
    </source>
</evidence>
<feature type="domain" description="Tc1-like transposase DDE" evidence="1">
    <location>
        <begin position="42"/>
        <end position="180"/>
    </location>
</feature>
<dbReference type="Gene3D" id="3.30.420.10">
    <property type="entry name" value="Ribonuclease H-like superfamily/Ribonuclease H"/>
    <property type="match status" value="1"/>
</dbReference>
<accession>A0A5P0WY49</accession>
<dbReference type="NCBIfam" id="NF033545">
    <property type="entry name" value="transpos_IS630"/>
    <property type="match status" value="1"/>
</dbReference>
<dbReference type="EMBL" id="VZBP01000139">
    <property type="protein sequence ID" value="MQO10247.1"/>
    <property type="molecule type" value="Genomic_DNA"/>
</dbReference>
<gene>
    <name evidence="3" type="ORF">F7D25_00535</name>
    <name evidence="2" type="ORF">F7D57_11120</name>
</gene>
<dbReference type="InterPro" id="IPR012337">
    <property type="entry name" value="RNaseH-like_sf"/>
</dbReference>
<reference evidence="4 5" key="1">
    <citation type="submission" date="2019-09" db="EMBL/GenBank/DDBJ databases">
        <title>Distinct polysaccharide growth profiles of human intestinal Prevotella copri isolates.</title>
        <authorList>
            <person name="Fehlner-Peach H."/>
            <person name="Magnabosco C."/>
            <person name="Raghavan V."/>
            <person name="Scher J.U."/>
            <person name="Tett A."/>
            <person name="Cox L.M."/>
            <person name="Gottsegen C."/>
            <person name="Watters A."/>
            <person name="Wiltshire- Gordon J.D."/>
            <person name="Segata N."/>
            <person name="Bonneau R."/>
            <person name="Littman D.R."/>
        </authorList>
    </citation>
    <scope>NUCLEOTIDE SEQUENCE [LARGE SCALE GENOMIC DNA]</scope>
    <source>
        <strain evidence="2">IA624</strain>
        <strain evidence="4">iA624</strain>
        <strain evidence="3">IAA917</strain>
        <strain evidence="5">iAA917</strain>
    </source>
</reference>
<evidence type="ECO:0000313" key="3">
    <source>
        <dbReference type="EMBL" id="MQP12935.1"/>
    </source>
</evidence>
<dbReference type="PANTHER" id="PTHR46564">
    <property type="entry name" value="TRANSPOSASE"/>
    <property type="match status" value="1"/>
</dbReference>
<dbReference type="InterPro" id="IPR047655">
    <property type="entry name" value="Transpos_IS630-like"/>
</dbReference>
<evidence type="ECO:0000313" key="4">
    <source>
        <dbReference type="Proteomes" id="UP000405805"/>
    </source>
</evidence>
<protein>
    <submittedName>
        <fullName evidence="3">IS630 family transposase</fullName>
    </submittedName>
</protein>
<dbReference type="SUPFAM" id="SSF53098">
    <property type="entry name" value="Ribonuclease H-like"/>
    <property type="match status" value="1"/>
</dbReference>
<dbReference type="AlphaFoldDB" id="A0A5P0WY49"/>
<dbReference type="InterPro" id="IPR038717">
    <property type="entry name" value="Tc1-like_DDE_dom"/>
</dbReference>